<gene>
    <name evidence="1" type="ORF">METZ01_LOCUS150082</name>
</gene>
<dbReference type="GO" id="GO:0016491">
    <property type="term" value="F:oxidoreductase activity"/>
    <property type="evidence" value="ECO:0007669"/>
    <property type="project" value="InterPro"/>
</dbReference>
<reference evidence="1" key="1">
    <citation type="submission" date="2018-05" db="EMBL/GenBank/DDBJ databases">
        <authorList>
            <person name="Lanie J.A."/>
            <person name="Ng W.-L."/>
            <person name="Kazmierczak K.M."/>
            <person name="Andrzejewski T.M."/>
            <person name="Davidsen T.M."/>
            <person name="Wayne K.J."/>
            <person name="Tettelin H."/>
            <person name="Glass J.I."/>
            <person name="Rusch D."/>
            <person name="Podicherti R."/>
            <person name="Tsui H.-C.T."/>
            <person name="Winkler M.E."/>
        </authorList>
    </citation>
    <scope>NUCLEOTIDE SEQUENCE</scope>
</reference>
<evidence type="ECO:0008006" key="2">
    <source>
        <dbReference type="Google" id="ProtNLM"/>
    </source>
</evidence>
<protein>
    <recommendedName>
        <fullName evidence="2">Nitroreductase domain-containing protein</fullName>
    </recommendedName>
</protein>
<organism evidence="1">
    <name type="scientific">marine metagenome</name>
    <dbReference type="NCBI Taxonomy" id="408172"/>
    <lineage>
        <taxon>unclassified sequences</taxon>
        <taxon>metagenomes</taxon>
        <taxon>ecological metagenomes</taxon>
    </lineage>
</organism>
<dbReference type="AlphaFoldDB" id="A0A382A6R2"/>
<dbReference type="InterPro" id="IPR000415">
    <property type="entry name" value="Nitroreductase-like"/>
</dbReference>
<dbReference type="SUPFAM" id="SSF55469">
    <property type="entry name" value="FMN-dependent nitroreductase-like"/>
    <property type="match status" value="1"/>
</dbReference>
<dbReference type="EMBL" id="UINC01024148">
    <property type="protein sequence ID" value="SVA97228.1"/>
    <property type="molecule type" value="Genomic_DNA"/>
</dbReference>
<evidence type="ECO:0000313" key="1">
    <source>
        <dbReference type="EMBL" id="SVA97228.1"/>
    </source>
</evidence>
<dbReference type="Gene3D" id="3.40.109.10">
    <property type="entry name" value="NADH Oxidase"/>
    <property type="match status" value="1"/>
</dbReference>
<accession>A0A382A6R2</accession>
<sequence>MLNGAFTRRAGYSFANAVFADGTGNTVEAIKAIRSLYMDKPASKVIELIDNMIDIIESENNFWDTVIKTRQQTFLFNEIIPDKSVIDKILWELHEHSPSKQRKTPYRIDVLDWTNQQLRRDIYAGTYTPDESPDRFNSQTLAPYLLVFSKRNLSVEEIGLNDELNDWIHFHNVAWNEVGMASMFVALSALSKGIDHGFCACIRNAKTICKEFPNMEQKDGPLLYLGLGYRSTDKTYMCPINGTEEQVFDKNFGQDGIPNDRKPPFQKYIEFNEYA</sequence>
<name>A0A382A6R2_9ZZZZ</name>
<proteinExistence type="predicted"/>